<accession>A0A1B7MGZ4</accession>
<name>A0A1B7MGZ4_9AGAM</name>
<dbReference type="AlphaFoldDB" id="A0A1B7MGZ4"/>
<feature type="non-terminal residue" evidence="1">
    <location>
        <position position="226"/>
    </location>
</feature>
<sequence length="226" mass="25016">MNLNGKHSRDNNAYAWDIHITLKQSGHEDLLSIADVAGKKPSMNICDVSVVTLFNGHNVILERSYSTSTSSATRACPSTTRLFNGAQDNVHSSNTHCSLALSSSLTSRPHKLLGHFSSLFYLPQPTIGESKELQQTQGQHMTSHPGPRAAEVAPVWDKQALYLAPRQETVSERVKCIKNPAWWTCRVVFICGVTCICSQTRHQQSSIEWSLFISLSSVRVLLILLS</sequence>
<proteinExistence type="predicted"/>
<keyword evidence="2" id="KW-1185">Reference proteome</keyword>
<dbReference type="EMBL" id="KV449208">
    <property type="protein sequence ID" value="OAX31864.1"/>
    <property type="molecule type" value="Genomic_DNA"/>
</dbReference>
<evidence type="ECO:0000313" key="2">
    <source>
        <dbReference type="Proteomes" id="UP000092154"/>
    </source>
</evidence>
<gene>
    <name evidence="1" type="ORF">K503DRAFT_870448</name>
</gene>
<dbReference type="Proteomes" id="UP000092154">
    <property type="component" value="Unassembled WGS sequence"/>
</dbReference>
<dbReference type="OrthoDB" id="2678404at2759"/>
<organism evidence="1 2">
    <name type="scientific">Rhizopogon vinicolor AM-OR11-026</name>
    <dbReference type="NCBI Taxonomy" id="1314800"/>
    <lineage>
        <taxon>Eukaryota</taxon>
        <taxon>Fungi</taxon>
        <taxon>Dikarya</taxon>
        <taxon>Basidiomycota</taxon>
        <taxon>Agaricomycotina</taxon>
        <taxon>Agaricomycetes</taxon>
        <taxon>Agaricomycetidae</taxon>
        <taxon>Boletales</taxon>
        <taxon>Suillineae</taxon>
        <taxon>Rhizopogonaceae</taxon>
        <taxon>Rhizopogon</taxon>
    </lineage>
</organism>
<protein>
    <submittedName>
        <fullName evidence="1">Uncharacterized protein</fullName>
    </submittedName>
</protein>
<reference evidence="1 2" key="1">
    <citation type="submission" date="2016-06" db="EMBL/GenBank/DDBJ databases">
        <title>Comparative genomics of the ectomycorrhizal sister species Rhizopogon vinicolor and Rhizopogon vesiculosus (Basidiomycota: Boletales) reveals a divergence of the mating type B locus.</title>
        <authorList>
            <consortium name="DOE Joint Genome Institute"/>
            <person name="Mujic A.B."/>
            <person name="Kuo A."/>
            <person name="Tritt A."/>
            <person name="Lipzen A."/>
            <person name="Chen C."/>
            <person name="Johnson J."/>
            <person name="Sharma A."/>
            <person name="Barry K."/>
            <person name="Grigoriev I.V."/>
            <person name="Spatafora J.W."/>
        </authorList>
    </citation>
    <scope>NUCLEOTIDE SEQUENCE [LARGE SCALE GENOMIC DNA]</scope>
    <source>
        <strain evidence="1 2">AM-OR11-026</strain>
    </source>
</reference>
<evidence type="ECO:0000313" key="1">
    <source>
        <dbReference type="EMBL" id="OAX31864.1"/>
    </source>
</evidence>
<dbReference type="InParanoid" id="A0A1B7MGZ4"/>